<comment type="caution">
    <text evidence="1">The sequence shown here is derived from an EMBL/GenBank/DDBJ whole genome shotgun (WGS) entry which is preliminary data.</text>
</comment>
<sequence length="70" mass="7889">MRNARFVVPLVFKRRKIVNQREKSFPRMLTALPGFTIGLKYAYLTDGQGASRDIKKSLMACGEANRRSGA</sequence>
<dbReference type="EMBL" id="FNKY01000001">
    <property type="protein sequence ID" value="SDQ55605.1"/>
    <property type="molecule type" value="Genomic_DNA"/>
</dbReference>
<gene>
    <name evidence="1" type="ORF">SAMN05216402_1304</name>
</gene>
<reference evidence="1 2" key="1">
    <citation type="submission" date="2016-10" db="EMBL/GenBank/DDBJ databases">
        <authorList>
            <person name="Varghese N."/>
            <person name="Submissions S."/>
        </authorList>
    </citation>
    <scope>NUCLEOTIDE SEQUENCE [LARGE SCALE GENOMIC DNA]</scope>
    <source>
        <strain evidence="1 2">Nl1</strain>
    </source>
</reference>
<proteinExistence type="predicted"/>
<keyword evidence="2" id="KW-1185">Reference proteome</keyword>
<evidence type="ECO:0000313" key="1">
    <source>
        <dbReference type="EMBL" id="SDQ55605.1"/>
    </source>
</evidence>
<name>A0ABY0TAY1_9PROT</name>
<protein>
    <submittedName>
        <fullName evidence="1">Uncharacterized protein</fullName>
    </submittedName>
</protein>
<organism evidence="1 2">
    <name type="scientific">Nitrosospira multiformis</name>
    <dbReference type="NCBI Taxonomy" id="1231"/>
    <lineage>
        <taxon>Bacteria</taxon>
        <taxon>Pseudomonadati</taxon>
        <taxon>Pseudomonadota</taxon>
        <taxon>Betaproteobacteria</taxon>
        <taxon>Nitrosomonadales</taxon>
        <taxon>Nitrosomonadaceae</taxon>
        <taxon>Nitrosospira</taxon>
    </lineage>
</organism>
<dbReference type="Proteomes" id="UP000183471">
    <property type="component" value="Unassembled WGS sequence"/>
</dbReference>
<evidence type="ECO:0000313" key="2">
    <source>
        <dbReference type="Proteomes" id="UP000183471"/>
    </source>
</evidence>
<accession>A0ABY0TAY1</accession>